<evidence type="ECO:0000313" key="2">
    <source>
        <dbReference type="EMBL" id="GFO39980.1"/>
    </source>
</evidence>
<protein>
    <submittedName>
        <fullName evidence="2">Uncharacterized protein</fullName>
    </submittedName>
</protein>
<feature type="compositionally biased region" description="Basic and acidic residues" evidence="1">
    <location>
        <begin position="55"/>
        <end position="68"/>
    </location>
</feature>
<reference evidence="2 3" key="1">
    <citation type="journal article" date="2021" name="Elife">
        <title>Chloroplast acquisition without the gene transfer in kleptoplastic sea slugs, Plakobranchus ocellatus.</title>
        <authorList>
            <person name="Maeda T."/>
            <person name="Takahashi S."/>
            <person name="Yoshida T."/>
            <person name="Shimamura S."/>
            <person name="Takaki Y."/>
            <person name="Nagai Y."/>
            <person name="Toyoda A."/>
            <person name="Suzuki Y."/>
            <person name="Arimoto A."/>
            <person name="Ishii H."/>
            <person name="Satoh N."/>
            <person name="Nishiyama T."/>
            <person name="Hasebe M."/>
            <person name="Maruyama T."/>
            <person name="Minagawa J."/>
            <person name="Obokata J."/>
            <person name="Shigenobu S."/>
        </authorList>
    </citation>
    <scope>NUCLEOTIDE SEQUENCE [LARGE SCALE GENOMIC DNA]</scope>
</reference>
<organism evidence="2 3">
    <name type="scientific">Plakobranchus ocellatus</name>
    <dbReference type="NCBI Taxonomy" id="259542"/>
    <lineage>
        <taxon>Eukaryota</taxon>
        <taxon>Metazoa</taxon>
        <taxon>Spiralia</taxon>
        <taxon>Lophotrochozoa</taxon>
        <taxon>Mollusca</taxon>
        <taxon>Gastropoda</taxon>
        <taxon>Heterobranchia</taxon>
        <taxon>Euthyneura</taxon>
        <taxon>Panpulmonata</taxon>
        <taxon>Sacoglossa</taxon>
        <taxon>Placobranchoidea</taxon>
        <taxon>Plakobranchidae</taxon>
        <taxon>Plakobranchus</taxon>
    </lineage>
</organism>
<comment type="caution">
    <text evidence="2">The sequence shown here is derived from an EMBL/GenBank/DDBJ whole genome shotgun (WGS) entry which is preliminary data.</text>
</comment>
<evidence type="ECO:0000256" key="1">
    <source>
        <dbReference type="SAM" id="MobiDB-lite"/>
    </source>
</evidence>
<feature type="compositionally biased region" description="Basic and acidic residues" evidence="1">
    <location>
        <begin position="124"/>
        <end position="136"/>
    </location>
</feature>
<evidence type="ECO:0000313" key="3">
    <source>
        <dbReference type="Proteomes" id="UP000735302"/>
    </source>
</evidence>
<name>A0AAV4D7F0_9GAST</name>
<accession>A0AAV4D7F0</accession>
<proteinExistence type="predicted"/>
<sequence>MDTPDAFKLLQGFLKAEDDNEDVTESDCKEYNNAIASVPSSLDPRTINASLTSRTKTELSNEESEHADSSISDDDCNDSDYAPSTSTSHLTENDSFTVTENGSPTVSTTQNAPVTRNPVSRPSRSQDADTNGHDPRPVQAKTLTPMVMIPDLVQAKTLTPMVLISDPAQAKTLTPMVLIPDPVRVKTLTPMVLLLP</sequence>
<feature type="compositionally biased region" description="Polar residues" evidence="1">
    <location>
        <begin position="82"/>
        <end position="123"/>
    </location>
</feature>
<feature type="region of interest" description="Disordered" evidence="1">
    <location>
        <begin position="38"/>
        <end position="138"/>
    </location>
</feature>
<keyword evidence="3" id="KW-1185">Reference proteome</keyword>
<dbReference type="AlphaFoldDB" id="A0AAV4D7F0"/>
<dbReference type="Proteomes" id="UP000735302">
    <property type="component" value="Unassembled WGS sequence"/>
</dbReference>
<gene>
    <name evidence="2" type="ORF">PoB_006648500</name>
</gene>
<dbReference type="EMBL" id="BLXT01007556">
    <property type="protein sequence ID" value="GFO39980.1"/>
    <property type="molecule type" value="Genomic_DNA"/>
</dbReference>